<dbReference type="Proteomes" id="UP000238322">
    <property type="component" value="Unassembled WGS sequence"/>
</dbReference>
<sequence>MVSEIEITPCGPITGSIRPPGSKSLTNRALIIAALAEGTSTLTGALESEDTEVMIDSLRRIGVKIDHNAAQHTLTVQGNGGRFAGENIEMFIANSGTSMRFLTALATLGKGKFRLDGIARMRERPIGDLIEALKQLGAAIRTEQDNACPPVLVNAEGLPGGKAKIAGNISSQYLSGLLMAAPYAQGEVELVVDGELVSQPYVRMTTQIMRDFGATMEENDCHRFVIPGQQKYQARPYAIEPDASAASYFWGAAAVSGGKVTVEGLSKDALQGDVGFCEALAQMGCEVDYTPNSVTVTGKSLSGIEIDMGEISDTVQTLAAVALFATGPTKITGVAHNRHKETDRIGDLACELRKLGATVEELPDGMIITPGTLQPARIETYNDHRMAMSLALVGLKQPGVVILNPSCTSKTYPHFFEDLAKICGTA</sequence>
<dbReference type="InterPro" id="IPR006264">
    <property type="entry name" value="EPSP_synthase"/>
</dbReference>
<dbReference type="RefSeq" id="WP_105332354.1">
    <property type="nucleotide sequence ID" value="NZ_PUHY01000014.1"/>
</dbReference>
<dbReference type="InterPro" id="IPR023193">
    <property type="entry name" value="EPSP_synthase_CS"/>
</dbReference>
<dbReference type="UniPathway" id="UPA00053">
    <property type="reaction ID" value="UER00089"/>
</dbReference>
<feature type="binding site" evidence="7">
    <location>
        <position position="198"/>
    </location>
    <ligand>
        <name>3-phosphoshikimate</name>
        <dbReference type="ChEBI" id="CHEBI:145989"/>
    </ligand>
</feature>
<dbReference type="EC" id="2.5.1.19" evidence="7"/>
<feature type="binding site" evidence="7">
    <location>
        <position position="171"/>
    </location>
    <ligand>
        <name>3-phosphoshikimate</name>
        <dbReference type="ChEBI" id="CHEBI:145989"/>
    </ligand>
</feature>
<feature type="binding site" evidence="7">
    <location>
        <position position="23"/>
    </location>
    <ligand>
        <name>phosphoenolpyruvate</name>
        <dbReference type="ChEBI" id="CHEBI:58702"/>
    </ligand>
</feature>
<evidence type="ECO:0000313" key="10">
    <source>
        <dbReference type="Proteomes" id="UP000238322"/>
    </source>
</evidence>
<comment type="similarity">
    <text evidence="2 7">Belongs to the EPSP synthase family.</text>
</comment>
<dbReference type="Gene3D" id="3.65.10.10">
    <property type="entry name" value="Enolpyruvate transferase domain"/>
    <property type="match status" value="2"/>
</dbReference>
<proteinExistence type="inferred from homology"/>
<feature type="binding site" evidence="7">
    <location>
        <position position="344"/>
    </location>
    <ligand>
        <name>phosphoenolpyruvate</name>
        <dbReference type="ChEBI" id="CHEBI:58702"/>
    </ligand>
</feature>
<evidence type="ECO:0000256" key="6">
    <source>
        <dbReference type="ARBA" id="ARBA00044633"/>
    </source>
</evidence>
<dbReference type="SUPFAM" id="SSF55205">
    <property type="entry name" value="EPT/RTPC-like"/>
    <property type="match status" value="1"/>
</dbReference>
<reference evidence="9 10" key="1">
    <citation type="submission" date="2018-02" db="EMBL/GenBank/DDBJ databases">
        <title>Comparative genomes isolates from brazilian mangrove.</title>
        <authorList>
            <person name="Araujo J.E."/>
            <person name="Taketani R.G."/>
            <person name="Silva M.C.P."/>
            <person name="Loureco M.V."/>
            <person name="Andreote F.D."/>
        </authorList>
    </citation>
    <scope>NUCLEOTIDE SEQUENCE [LARGE SCALE GENOMIC DNA]</scope>
    <source>
        <strain evidence="9 10">Hex-1 MGV</strain>
    </source>
</reference>
<comment type="pathway">
    <text evidence="1 7">Metabolic intermediate biosynthesis; chorismate biosynthesis; chorismate from D-erythrose 4-phosphate and phosphoenolpyruvate: step 6/7.</text>
</comment>
<evidence type="ECO:0000313" key="9">
    <source>
        <dbReference type="EMBL" id="PQO30449.1"/>
    </source>
</evidence>
<accession>A0A2S8FE61</accession>
<dbReference type="PANTHER" id="PTHR21090:SF5">
    <property type="entry name" value="PENTAFUNCTIONAL AROM POLYPEPTIDE"/>
    <property type="match status" value="1"/>
</dbReference>
<dbReference type="Pfam" id="PF00275">
    <property type="entry name" value="EPSP_synthase"/>
    <property type="match status" value="1"/>
</dbReference>
<dbReference type="PIRSF" id="PIRSF000505">
    <property type="entry name" value="EPSPS"/>
    <property type="match status" value="1"/>
</dbReference>
<dbReference type="InterPro" id="IPR013792">
    <property type="entry name" value="RNA3'P_cycl/enolpyr_Trfase_a/b"/>
</dbReference>
<evidence type="ECO:0000256" key="5">
    <source>
        <dbReference type="ARBA" id="ARBA00023141"/>
    </source>
</evidence>
<dbReference type="PANTHER" id="PTHR21090">
    <property type="entry name" value="AROM/DEHYDROQUINATE SYNTHASE"/>
    <property type="match status" value="1"/>
</dbReference>
<dbReference type="GO" id="GO:0003866">
    <property type="term" value="F:3-phosphoshikimate 1-carboxyvinyltransferase activity"/>
    <property type="evidence" value="ECO:0007669"/>
    <property type="project" value="UniProtKB-UniRule"/>
</dbReference>
<evidence type="ECO:0000256" key="1">
    <source>
        <dbReference type="ARBA" id="ARBA00004811"/>
    </source>
</evidence>
<dbReference type="PROSITE" id="PS00885">
    <property type="entry name" value="EPSP_SYNTHASE_2"/>
    <property type="match status" value="1"/>
</dbReference>
<evidence type="ECO:0000256" key="4">
    <source>
        <dbReference type="ARBA" id="ARBA00022679"/>
    </source>
</evidence>
<name>A0A2S8FE61_9BACT</name>
<comment type="subunit">
    <text evidence="7">Monomer.</text>
</comment>
<feature type="binding site" evidence="7">
    <location>
        <position position="385"/>
    </location>
    <ligand>
        <name>phosphoenolpyruvate</name>
        <dbReference type="ChEBI" id="CHEBI:58702"/>
    </ligand>
</feature>
<dbReference type="OrthoDB" id="9809920at2"/>
<evidence type="ECO:0000256" key="3">
    <source>
        <dbReference type="ARBA" id="ARBA00022605"/>
    </source>
</evidence>
<dbReference type="GO" id="GO:0005737">
    <property type="term" value="C:cytoplasm"/>
    <property type="evidence" value="ECO:0007669"/>
    <property type="project" value="UniProtKB-SubCell"/>
</dbReference>
<keyword evidence="4 7" id="KW-0808">Transferase</keyword>
<dbReference type="NCBIfam" id="TIGR01356">
    <property type="entry name" value="aroA"/>
    <property type="match status" value="1"/>
</dbReference>
<dbReference type="AlphaFoldDB" id="A0A2S8FE61"/>
<feature type="active site" description="Proton acceptor" evidence="7">
    <location>
        <position position="313"/>
    </location>
</feature>
<feature type="domain" description="Enolpyruvate transferase" evidence="8">
    <location>
        <begin position="8"/>
        <end position="419"/>
    </location>
</feature>
<comment type="subcellular location">
    <subcellularLocation>
        <location evidence="7">Cytoplasm</location>
    </subcellularLocation>
</comment>
<feature type="binding site" evidence="7">
    <location>
        <position position="410"/>
    </location>
    <ligand>
        <name>phosphoenolpyruvate</name>
        <dbReference type="ChEBI" id="CHEBI:58702"/>
    </ligand>
</feature>
<dbReference type="InterPro" id="IPR036968">
    <property type="entry name" value="Enolpyruvate_Tfrase_sf"/>
</dbReference>
<comment type="caution">
    <text evidence="7">Lacks conserved residue(s) required for the propagation of feature annotation.</text>
</comment>
<evidence type="ECO:0000256" key="7">
    <source>
        <dbReference type="HAMAP-Rule" id="MF_00210"/>
    </source>
</evidence>
<dbReference type="CDD" id="cd01556">
    <property type="entry name" value="EPSP_synthase"/>
    <property type="match status" value="1"/>
</dbReference>
<dbReference type="HAMAP" id="MF_00210">
    <property type="entry name" value="EPSP_synth"/>
    <property type="match status" value="1"/>
</dbReference>
<feature type="binding site" evidence="7">
    <location>
        <position position="23"/>
    </location>
    <ligand>
        <name>3-phosphoshikimate</name>
        <dbReference type="ChEBI" id="CHEBI:145989"/>
    </ligand>
</feature>
<gene>
    <name evidence="7 9" type="primary">aroA</name>
    <name evidence="9" type="ORF">C5Y83_24105</name>
</gene>
<feature type="binding site" evidence="7">
    <location>
        <position position="340"/>
    </location>
    <ligand>
        <name>3-phosphoshikimate</name>
        <dbReference type="ChEBI" id="CHEBI:145989"/>
    </ligand>
</feature>
<feature type="binding site" evidence="7">
    <location>
        <position position="24"/>
    </location>
    <ligand>
        <name>3-phosphoshikimate</name>
        <dbReference type="ChEBI" id="CHEBI:145989"/>
    </ligand>
</feature>
<comment type="function">
    <text evidence="7">Catalyzes the transfer of the enolpyruvyl moiety of phosphoenolpyruvate (PEP) to the 5-hydroxyl of shikimate-3-phosphate (S3P) to produce enolpyruvyl shikimate-3-phosphate and inorganic phosphate.</text>
</comment>
<dbReference type="InterPro" id="IPR001986">
    <property type="entry name" value="Enolpyruvate_Tfrase_dom"/>
</dbReference>
<dbReference type="EMBL" id="PUHY01000014">
    <property type="protein sequence ID" value="PQO30449.1"/>
    <property type="molecule type" value="Genomic_DNA"/>
</dbReference>
<comment type="catalytic activity">
    <reaction evidence="6">
        <text>3-phosphoshikimate + phosphoenolpyruvate = 5-O-(1-carboxyvinyl)-3-phosphoshikimate + phosphate</text>
        <dbReference type="Rhea" id="RHEA:21256"/>
        <dbReference type="ChEBI" id="CHEBI:43474"/>
        <dbReference type="ChEBI" id="CHEBI:57701"/>
        <dbReference type="ChEBI" id="CHEBI:58702"/>
        <dbReference type="ChEBI" id="CHEBI:145989"/>
        <dbReference type="EC" id="2.5.1.19"/>
    </reaction>
    <physiologicalReaction direction="left-to-right" evidence="6">
        <dbReference type="Rhea" id="RHEA:21257"/>
    </physiologicalReaction>
</comment>
<keyword evidence="5 7" id="KW-0057">Aromatic amino acid biosynthesis</keyword>
<feature type="binding site" evidence="7">
    <location>
        <position position="172"/>
    </location>
    <ligand>
        <name>3-phosphoshikimate</name>
        <dbReference type="ChEBI" id="CHEBI:145989"/>
    </ligand>
</feature>
<feature type="binding site" evidence="7">
    <location>
        <position position="172"/>
    </location>
    <ligand>
        <name>phosphoenolpyruvate</name>
        <dbReference type="ChEBI" id="CHEBI:58702"/>
    </ligand>
</feature>
<keyword evidence="7" id="KW-0963">Cytoplasm</keyword>
<comment type="caution">
    <text evidence="9">The sequence shown here is derived from an EMBL/GenBank/DDBJ whole genome shotgun (WGS) entry which is preliminary data.</text>
</comment>
<dbReference type="GO" id="GO:0008652">
    <property type="term" value="P:amino acid biosynthetic process"/>
    <property type="evidence" value="ECO:0007669"/>
    <property type="project" value="UniProtKB-KW"/>
</dbReference>
<feature type="binding site" evidence="7">
    <location>
        <position position="170"/>
    </location>
    <ligand>
        <name>3-phosphoshikimate</name>
        <dbReference type="ChEBI" id="CHEBI:145989"/>
    </ligand>
</feature>
<organism evidence="9 10">
    <name type="scientific">Blastopirellula marina</name>
    <dbReference type="NCBI Taxonomy" id="124"/>
    <lineage>
        <taxon>Bacteria</taxon>
        <taxon>Pseudomonadati</taxon>
        <taxon>Planctomycetota</taxon>
        <taxon>Planctomycetia</taxon>
        <taxon>Pirellulales</taxon>
        <taxon>Pirellulaceae</taxon>
        <taxon>Blastopirellula</taxon>
    </lineage>
</organism>
<feature type="binding site" evidence="7">
    <location>
        <position position="124"/>
    </location>
    <ligand>
        <name>phosphoenolpyruvate</name>
        <dbReference type="ChEBI" id="CHEBI:58702"/>
    </ligand>
</feature>
<dbReference type="GO" id="GO:0009423">
    <property type="term" value="P:chorismate biosynthetic process"/>
    <property type="evidence" value="ECO:0007669"/>
    <property type="project" value="UniProtKB-UniRule"/>
</dbReference>
<protein>
    <recommendedName>
        <fullName evidence="7">3-phosphoshikimate 1-carboxyvinyltransferase</fullName>
        <ecNumber evidence="7">2.5.1.19</ecNumber>
    </recommendedName>
    <alternativeName>
        <fullName evidence="7">5-enolpyruvylshikimate-3-phosphate synthase</fullName>
        <shortName evidence="7">EPSP synthase</shortName>
        <shortName evidence="7">EPSPS</shortName>
    </alternativeName>
</protein>
<feature type="binding site" evidence="7">
    <location>
        <position position="28"/>
    </location>
    <ligand>
        <name>3-phosphoshikimate</name>
        <dbReference type="ChEBI" id="CHEBI:145989"/>
    </ligand>
</feature>
<keyword evidence="3 7" id="KW-0028">Amino-acid biosynthesis</keyword>
<feature type="binding site" evidence="7">
    <location>
        <position position="313"/>
    </location>
    <ligand>
        <name>3-phosphoshikimate</name>
        <dbReference type="ChEBI" id="CHEBI:145989"/>
    </ligand>
</feature>
<evidence type="ECO:0000259" key="8">
    <source>
        <dbReference type="Pfam" id="PF00275"/>
    </source>
</evidence>
<feature type="binding site" evidence="7">
    <location>
        <position position="96"/>
    </location>
    <ligand>
        <name>phosphoenolpyruvate</name>
        <dbReference type="ChEBI" id="CHEBI:58702"/>
    </ligand>
</feature>
<evidence type="ECO:0000256" key="2">
    <source>
        <dbReference type="ARBA" id="ARBA00009948"/>
    </source>
</evidence>
<dbReference type="GO" id="GO:0009073">
    <property type="term" value="P:aromatic amino acid family biosynthetic process"/>
    <property type="evidence" value="ECO:0007669"/>
    <property type="project" value="UniProtKB-KW"/>
</dbReference>